<comment type="caution">
    <text evidence="2">The sequence shown here is derived from an EMBL/GenBank/DDBJ whole genome shotgun (WGS) entry which is preliminary data.</text>
</comment>
<keyword evidence="3" id="KW-1185">Reference proteome</keyword>
<dbReference type="PROSITE" id="PS50181">
    <property type="entry name" value="FBOX"/>
    <property type="match status" value="1"/>
</dbReference>
<dbReference type="Gene3D" id="3.80.10.10">
    <property type="entry name" value="Ribonuclease Inhibitor"/>
    <property type="match status" value="1"/>
</dbReference>
<dbReference type="InterPro" id="IPR036047">
    <property type="entry name" value="F-box-like_dom_sf"/>
</dbReference>
<dbReference type="Pfam" id="PF00646">
    <property type="entry name" value="F-box"/>
    <property type="match status" value="1"/>
</dbReference>
<dbReference type="EMBL" id="JAPWTJ010000178">
    <property type="protein sequence ID" value="KAJ8981531.1"/>
    <property type="molecule type" value="Genomic_DNA"/>
</dbReference>
<gene>
    <name evidence="2" type="ORF">NQ317_006692</name>
</gene>
<evidence type="ECO:0000313" key="2">
    <source>
        <dbReference type="EMBL" id="KAJ8981531.1"/>
    </source>
</evidence>
<evidence type="ECO:0000259" key="1">
    <source>
        <dbReference type="PROSITE" id="PS50181"/>
    </source>
</evidence>
<dbReference type="SMART" id="SM00256">
    <property type="entry name" value="FBOX"/>
    <property type="match status" value="1"/>
</dbReference>
<dbReference type="SUPFAM" id="SSF81383">
    <property type="entry name" value="F-box domain"/>
    <property type="match status" value="1"/>
</dbReference>
<name>A0ABQ9JTA5_9CUCU</name>
<accession>A0ABQ9JTA5</accession>
<dbReference type="PANTHER" id="PTHR20872:SF1">
    <property type="entry name" value="F-BOX DOMAIN-CONTAINING PROTEIN"/>
    <property type="match status" value="1"/>
</dbReference>
<dbReference type="Proteomes" id="UP001162164">
    <property type="component" value="Unassembled WGS sequence"/>
</dbReference>
<reference evidence="2" key="1">
    <citation type="journal article" date="2023" name="Insect Mol. Biol.">
        <title>Genome sequencing provides insights into the evolution of gene families encoding plant cell wall-degrading enzymes in longhorned beetles.</title>
        <authorList>
            <person name="Shin N.R."/>
            <person name="Okamura Y."/>
            <person name="Kirsch R."/>
            <person name="Pauchet Y."/>
        </authorList>
    </citation>
    <scope>NUCLEOTIDE SEQUENCE</scope>
    <source>
        <strain evidence="2">MMC_N1</strain>
    </source>
</reference>
<organism evidence="2 3">
    <name type="scientific">Molorchus minor</name>
    <dbReference type="NCBI Taxonomy" id="1323400"/>
    <lineage>
        <taxon>Eukaryota</taxon>
        <taxon>Metazoa</taxon>
        <taxon>Ecdysozoa</taxon>
        <taxon>Arthropoda</taxon>
        <taxon>Hexapoda</taxon>
        <taxon>Insecta</taxon>
        <taxon>Pterygota</taxon>
        <taxon>Neoptera</taxon>
        <taxon>Endopterygota</taxon>
        <taxon>Coleoptera</taxon>
        <taxon>Polyphaga</taxon>
        <taxon>Cucujiformia</taxon>
        <taxon>Chrysomeloidea</taxon>
        <taxon>Cerambycidae</taxon>
        <taxon>Lamiinae</taxon>
        <taxon>Monochamini</taxon>
        <taxon>Molorchus</taxon>
    </lineage>
</organism>
<evidence type="ECO:0000313" key="3">
    <source>
        <dbReference type="Proteomes" id="UP001162164"/>
    </source>
</evidence>
<dbReference type="InterPro" id="IPR001810">
    <property type="entry name" value="F-box_dom"/>
</dbReference>
<dbReference type="PANTHER" id="PTHR20872">
    <property type="match status" value="1"/>
</dbReference>
<feature type="domain" description="F-box" evidence="1">
    <location>
        <begin position="8"/>
        <end position="54"/>
    </location>
</feature>
<proteinExistence type="predicted"/>
<sequence>MSGKNMASSWQDLIPIELLTEIYKYLPRCDRLSCSMVCQMWKEALNRKSLWKKIVLCIDKDFLGVKVDISYRIQTKLEKLVFHNTNLPKTECLKILDACMGSRNTVEYLEIHNYFYNFNTAFDTDEFVDYLRKFAYLKELKVDYFIFSANKVIDTIAENGRNHLKSVEIFIDETDIHSSIVPDRKWRKLKKCCPKVKVSISIKNICHYEQIRFIFLMKNIPLNSFSMHIGSKYNQKRSRSFEETLTHLLGNYWKTLEFINLDIKNNKENIDDLLFQIVRNCPRLKRFLFDGIINEDMNVLCEICRYKQTARGKLFYNL</sequence>
<dbReference type="InterPro" id="IPR032675">
    <property type="entry name" value="LRR_dom_sf"/>
</dbReference>
<protein>
    <recommendedName>
        <fullName evidence="1">F-box domain-containing protein</fullName>
    </recommendedName>
</protein>